<comment type="caution">
    <text evidence="2">The sequence shown here is derived from an EMBL/GenBank/DDBJ whole genome shotgun (WGS) entry which is preliminary data.</text>
</comment>
<feature type="compositionally biased region" description="Basic and acidic residues" evidence="1">
    <location>
        <begin position="209"/>
        <end position="218"/>
    </location>
</feature>
<organism evidence="2 3">
    <name type="scientific">Papaver atlanticum</name>
    <dbReference type="NCBI Taxonomy" id="357466"/>
    <lineage>
        <taxon>Eukaryota</taxon>
        <taxon>Viridiplantae</taxon>
        <taxon>Streptophyta</taxon>
        <taxon>Embryophyta</taxon>
        <taxon>Tracheophyta</taxon>
        <taxon>Spermatophyta</taxon>
        <taxon>Magnoliopsida</taxon>
        <taxon>Ranunculales</taxon>
        <taxon>Papaveraceae</taxon>
        <taxon>Papaveroideae</taxon>
        <taxon>Papaver</taxon>
    </lineage>
</organism>
<sequence length="528" mass="59080">MEILSRTNALNVKKINSDSENDDNDDIPLQQRINTLLQPSGCGRENKRHKISQGPIDVAINTEEAQSHPLEMILALASVQVKVERSGNSLMSSGSHCTDVALNKVKTEIDVDIGIDELDHIPLKESQRMLLSRQSMDTVSQQHDTGDMEVKVETLENGLASPRRNEPGISLVDKILGIKSEMGVSWISNEDELDHMSLRERLRLLTAKKVSDSEDSRPSKSLQKSVPPVQKCKPTASENAKPGVSSRQRKRKKTATDCAETALEEDAPGLLKVLVEKGIPLNEIKLYGGMESEDALDSSLDENSFEDLQGVISKFCMCLLFAQRETLFKVAPLRGGKGSKAANYCLSCLISLVEQSHLLQSNKWPVEWGWCRDLQSFIFVFERHNRIVLERPEYGYATYFFELVNVNDLSVEWQIKRLVTTMKLTHCSRATITENKSLLVGEDLSEGEARVLEEYGWMPNSGLGSMLNYCDRVIHDKRNEKDGSEWRKKIGKLLTDGLNGGTIVFSNLPKKLMGDKGTTFSSQIKLEL</sequence>
<evidence type="ECO:0000313" key="2">
    <source>
        <dbReference type="EMBL" id="KAI3963733.1"/>
    </source>
</evidence>
<accession>A0AAD4TLD9</accession>
<reference evidence="2" key="1">
    <citation type="submission" date="2022-04" db="EMBL/GenBank/DDBJ databases">
        <title>A functionally conserved STORR gene fusion in Papaver species that diverged 16.8 million years ago.</title>
        <authorList>
            <person name="Catania T."/>
        </authorList>
    </citation>
    <scope>NUCLEOTIDE SEQUENCE</scope>
    <source>
        <strain evidence="2">S-188037</strain>
    </source>
</reference>
<feature type="region of interest" description="Disordered" evidence="1">
    <location>
        <begin position="209"/>
        <end position="258"/>
    </location>
</feature>
<dbReference type="Proteomes" id="UP001202328">
    <property type="component" value="Unassembled WGS sequence"/>
</dbReference>
<dbReference type="PANTHER" id="PTHR47871">
    <property type="entry name" value="NAC DOMAIN-CONTAINING PROTEIN 8"/>
    <property type="match status" value="1"/>
</dbReference>
<protein>
    <submittedName>
        <fullName evidence="2">Uncharacterized protein</fullName>
    </submittedName>
</protein>
<evidence type="ECO:0000256" key="1">
    <source>
        <dbReference type="SAM" id="MobiDB-lite"/>
    </source>
</evidence>
<dbReference type="PANTHER" id="PTHR47871:SF2">
    <property type="entry name" value="OS03G0221300 PROTEIN"/>
    <property type="match status" value="1"/>
</dbReference>
<name>A0AAD4TLD9_9MAGN</name>
<dbReference type="EMBL" id="JAJJMB010000025">
    <property type="protein sequence ID" value="KAI3963733.1"/>
    <property type="molecule type" value="Genomic_DNA"/>
</dbReference>
<evidence type="ECO:0000313" key="3">
    <source>
        <dbReference type="Proteomes" id="UP001202328"/>
    </source>
</evidence>
<dbReference type="AlphaFoldDB" id="A0AAD4TLD9"/>
<gene>
    <name evidence="2" type="ORF">MKW98_021973</name>
</gene>
<proteinExistence type="predicted"/>
<keyword evidence="3" id="KW-1185">Reference proteome</keyword>